<evidence type="ECO:0000313" key="1">
    <source>
        <dbReference type="EMBL" id="MBB4003168.1"/>
    </source>
</evidence>
<keyword evidence="1" id="KW-0238">DNA-binding</keyword>
<sequence>MEIKSIKDAAKMLGVSRTTIWQLGKDSSFPKLITISPGRKGFVASELEAFVESRIAARDQERAA</sequence>
<dbReference type="Pfam" id="PF05930">
    <property type="entry name" value="Phage_AlpA"/>
    <property type="match status" value="1"/>
</dbReference>
<evidence type="ECO:0000313" key="2">
    <source>
        <dbReference type="Proteomes" id="UP000588647"/>
    </source>
</evidence>
<dbReference type="GO" id="GO:0003677">
    <property type="term" value="F:DNA binding"/>
    <property type="evidence" value="ECO:0007669"/>
    <property type="project" value="UniProtKB-KW"/>
</dbReference>
<comment type="caution">
    <text evidence="1">The sequence shown here is derived from an EMBL/GenBank/DDBJ whole genome shotgun (WGS) entry which is preliminary data.</text>
</comment>
<dbReference type="InterPro" id="IPR010260">
    <property type="entry name" value="AlpA"/>
</dbReference>
<accession>A0A7W6MPQ0</accession>
<dbReference type="AlphaFoldDB" id="A0A7W6MPQ0"/>
<protein>
    <submittedName>
        <fullName evidence="1">Putative DNA-binding transcriptional regulator AlpA</fullName>
    </submittedName>
</protein>
<gene>
    <name evidence="1" type="ORF">GGR03_002243</name>
</gene>
<proteinExistence type="predicted"/>
<dbReference type="EMBL" id="JACIEM010000002">
    <property type="protein sequence ID" value="MBB4003168.1"/>
    <property type="molecule type" value="Genomic_DNA"/>
</dbReference>
<organism evidence="1 2">
    <name type="scientific">Aurantimonas endophytica</name>
    <dbReference type="NCBI Taxonomy" id="1522175"/>
    <lineage>
        <taxon>Bacteria</taxon>
        <taxon>Pseudomonadati</taxon>
        <taxon>Pseudomonadota</taxon>
        <taxon>Alphaproteobacteria</taxon>
        <taxon>Hyphomicrobiales</taxon>
        <taxon>Aurantimonadaceae</taxon>
        <taxon>Aurantimonas</taxon>
    </lineage>
</organism>
<keyword evidence="2" id="KW-1185">Reference proteome</keyword>
<reference evidence="1 2" key="1">
    <citation type="submission" date="2020-08" db="EMBL/GenBank/DDBJ databases">
        <title>Genomic Encyclopedia of Type Strains, Phase IV (KMG-IV): sequencing the most valuable type-strain genomes for metagenomic binning, comparative biology and taxonomic classification.</title>
        <authorList>
            <person name="Goeker M."/>
        </authorList>
    </citation>
    <scope>NUCLEOTIDE SEQUENCE [LARGE SCALE GENOMIC DNA]</scope>
    <source>
        <strain evidence="1 2">DSM 103570</strain>
    </source>
</reference>
<dbReference type="Proteomes" id="UP000588647">
    <property type="component" value="Unassembled WGS sequence"/>
</dbReference>
<dbReference type="RefSeq" id="WP_183207895.1">
    <property type="nucleotide sequence ID" value="NZ_JAAAMM010000002.1"/>
</dbReference>
<name>A0A7W6MPQ0_9HYPH</name>